<accession>A0ABU2MV53</accession>
<name>A0ABU2MV53_9ACTN</name>
<evidence type="ECO:0000313" key="3">
    <source>
        <dbReference type="EMBL" id="MDT0345450.1"/>
    </source>
</evidence>
<dbReference type="RefSeq" id="WP_311706581.1">
    <property type="nucleotide sequence ID" value="NZ_JAVREL010000014.1"/>
</dbReference>
<proteinExistence type="predicted"/>
<protein>
    <submittedName>
        <fullName evidence="3">GNAT family N-acetyltransferase</fullName>
    </submittedName>
</protein>
<comment type="caution">
    <text evidence="3">The sequence shown here is derived from an EMBL/GenBank/DDBJ whole genome shotgun (WGS) entry which is preliminary data.</text>
</comment>
<dbReference type="SUPFAM" id="SSF55729">
    <property type="entry name" value="Acyl-CoA N-acyltransferases (Nat)"/>
    <property type="match status" value="1"/>
</dbReference>
<evidence type="ECO:0000256" key="1">
    <source>
        <dbReference type="ARBA" id="ARBA00022679"/>
    </source>
</evidence>
<feature type="domain" description="N-acetyltransferase" evidence="2">
    <location>
        <begin position="2"/>
        <end position="160"/>
    </location>
</feature>
<reference evidence="4" key="1">
    <citation type="submission" date="2023-07" db="EMBL/GenBank/DDBJ databases">
        <title>30 novel species of actinomycetes from the DSMZ collection.</title>
        <authorList>
            <person name="Nouioui I."/>
        </authorList>
    </citation>
    <scope>NUCLEOTIDE SEQUENCE [LARGE SCALE GENOMIC DNA]</scope>
    <source>
        <strain evidence="4">DSM 44938</strain>
    </source>
</reference>
<sequence>MVSLRVVTAADWPLWREVRLAALADAPEAFRARLGDWHRGGEEQWRARLTMPGAHNVVALLDGRAAGSARGEPGEDGVSELRSVWVGPWARGRGIGERLVAAVENWARESGASALRLAVVPGNAPAIALYRRLGFVATEEPGEWLPDGVTRERVMVKALRPPSG</sequence>
<dbReference type="PANTHER" id="PTHR13947:SF37">
    <property type="entry name" value="LD18367P"/>
    <property type="match status" value="1"/>
</dbReference>
<dbReference type="CDD" id="cd04301">
    <property type="entry name" value="NAT_SF"/>
    <property type="match status" value="1"/>
</dbReference>
<keyword evidence="4" id="KW-1185">Reference proteome</keyword>
<dbReference type="Proteomes" id="UP001183246">
    <property type="component" value="Unassembled WGS sequence"/>
</dbReference>
<dbReference type="InterPro" id="IPR050769">
    <property type="entry name" value="NAT_camello-type"/>
</dbReference>
<evidence type="ECO:0000259" key="2">
    <source>
        <dbReference type="PROSITE" id="PS51186"/>
    </source>
</evidence>
<gene>
    <name evidence="3" type="ORF">RM590_23020</name>
</gene>
<dbReference type="Gene3D" id="3.40.630.30">
    <property type="match status" value="1"/>
</dbReference>
<dbReference type="EMBL" id="JAVREL010000014">
    <property type="protein sequence ID" value="MDT0345450.1"/>
    <property type="molecule type" value="Genomic_DNA"/>
</dbReference>
<keyword evidence="1" id="KW-0808">Transferase</keyword>
<evidence type="ECO:0000313" key="4">
    <source>
        <dbReference type="Proteomes" id="UP001183246"/>
    </source>
</evidence>
<dbReference type="Pfam" id="PF00583">
    <property type="entry name" value="Acetyltransf_1"/>
    <property type="match status" value="1"/>
</dbReference>
<dbReference type="PANTHER" id="PTHR13947">
    <property type="entry name" value="GNAT FAMILY N-ACETYLTRANSFERASE"/>
    <property type="match status" value="1"/>
</dbReference>
<organism evidence="3 4">
    <name type="scientific">Streptomyces litchfieldiae</name>
    <dbReference type="NCBI Taxonomy" id="3075543"/>
    <lineage>
        <taxon>Bacteria</taxon>
        <taxon>Bacillati</taxon>
        <taxon>Actinomycetota</taxon>
        <taxon>Actinomycetes</taxon>
        <taxon>Kitasatosporales</taxon>
        <taxon>Streptomycetaceae</taxon>
        <taxon>Streptomyces</taxon>
    </lineage>
</organism>
<dbReference type="InterPro" id="IPR016181">
    <property type="entry name" value="Acyl_CoA_acyltransferase"/>
</dbReference>
<dbReference type="PROSITE" id="PS51186">
    <property type="entry name" value="GNAT"/>
    <property type="match status" value="1"/>
</dbReference>
<dbReference type="InterPro" id="IPR000182">
    <property type="entry name" value="GNAT_dom"/>
</dbReference>